<dbReference type="GO" id="GO:0004672">
    <property type="term" value="F:protein kinase activity"/>
    <property type="evidence" value="ECO:0007669"/>
    <property type="project" value="InterPro"/>
</dbReference>
<dbReference type="InterPro" id="IPR051678">
    <property type="entry name" value="AGP_Transferase"/>
</dbReference>
<evidence type="ECO:0000313" key="3">
    <source>
        <dbReference type="Proteomes" id="UP000249829"/>
    </source>
</evidence>
<proteinExistence type="predicted"/>
<dbReference type="PANTHER" id="PTHR21310">
    <property type="entry name" value="AMINOGLYCOSIDE PHOSPHOTRANSFERASE-RELATED-RELATED"/>
    <property type="match status" value="1"/>
</dbReference>
<dbReference type="PANTHER" id="PTHR21310:SF37">
    <property type="entry name" value="AMINOGLYCOSIDE PHOSPHOTRANSFERASE DOMAIN-CONTAINING PROTEIN"/>
    <property type="match status" value="1"/>
</dbReference>
<evidence type="ECO:0000259" key="1">
    <source>
        <dbReference type="PROSITE" id="PS50011"/>
    </source>
</evidence>
<keyword evidence="3" id="KW-1185">Reference proteome</keyword>
<dbReference type="SUPFAM" id="SSF56112">
    <property type="entry name" value="Protein kinase-like (PK-like)"/>
    <property type="match status" value="1"/>
</dbReference>
<dbReference type="InterPro" id="IPR002575">
    <property type="entry name" value="Aminoglycoside_PTrfase"/>
</dbReference>
<protein>
    <submittedName>
        <fullName evidence="2">Phosphotransferase enzyme family protein</fullName>
    </submittedName>
</protein>
<dbReference type="Gene3D" id="3.90.1200.10">
    <property type="match status" value="1"/>
</dbReference>
<dbReference type="GO" id="GO:0005524">
    <property type="term" value="F:ATP binding"/>
    <property type="evidence" value="ECO:0007669"/>
    <property type="project" value="InterPro"/>
</dbReference>
<reference evidence="2 3" key="1">
    <citation type="submission" date="2018-02" db="EMBL/GenBank/DDBJ databases">
        <title>The genomes of Aspergillus section Nigri reveals drivers in fungal speciation.</title>
        <authorList>
            <consortium name="DOE Joint Genome Institute"/>
            <person name="Vesth T.C."/>
            <person name="Nybo J."/>
            <person name="Theobald S."/>
            <person name="Brandl J."/>
            <person name="Frisvad J.C."/>
            <person name="Nielsen K.F."/>
            <person name="Lyhne E.K."/>
            <person name="Kogle M.E."/>
            <person name="Kuo A."/>
            <person name="Riley R."/>
            <person name="Clum A."/>
            <person name="Nolan M."/>
            <person name="Lipzen A."/>
            <person name="Salamov A."/>
            <person name="Henrissat B."/>
            <person name="Wiebenga A."/>
            <person name="De vries R.P."/>
            <person name="Grigoriev I.V."/>
            <person name="Mortensen U.H."/>
            <person name="Andersen M.R."/>
            <person name="Baker S.E."/>
        </authorList>
    </citation>
    <scope>NUCLEOTIDE SEQUENCE [LARGE SCALE GENOMIC DNA]</scope>
    <source>
        <strain evidence="2 3">CBS 115571</strain>
    </source>
</reference>
<dbReference type="InterPro" id="IPR000719">
    <property type="entry name" value="Prot_kinase_dom"/>
</dbReference>
<dbReference type="Proteomes" id="UP000249829">
    <property type="component" value="Unassembled WGS sequence"/>
</dbReference>
<dbReference type="Pfam" id="PF01636">
    <property type="entry name" value="APH"/>
    <property type="match status" value="1"/>
</dbReference>
<dbReference type="OMA" id="WEPDLDQ"/>
<sequence>MDFDHLAEERSNLIFQVWLQNLLRNSPEELAGKVASRHRAGTPVKAAPLANGAFNVCYRVTYDDGHRVVVRFTALGRIVARGEKVEDEVAIMQYVAQHTRVPVPKVLGSGKCVVGPYIVMDYIEGKPLSGYLREPTQGLVTLRSNINMSVLRTAYMAMAEILLELSKPAFPFIGAVRLDESGDWTVQKRPLTFNMNRLAQFSNIAHTCPSLYFHHLELQHNDAVMDEADCRKKYIARCLFRRLLRDISKEHCKGPFRLYCDDLRPDNVLVNASRLAVTGVIDWEFTYSAPVEFTYAAPWWLLLEKPEDWETDLDQFVVRFMPRFNTFLGVLKECEARKIQDGSLSASQRLSIAMEKSLETGLFWICLALRHSSMFHGPFASIEDRVTLLSAEERANIDTVVENKMQQANEGTLVAHYSIDELVDL</sequence>
<keyword evidence="2" id="KW-0808">Transferase</keyword>
<gene>
    <name evidence="2" type="ORF">BO99DRAFT_420362</name>
</gene>
<dbReference type="AlphaFoldDB" id="A0A2V5I0G9"/>
<dbReference type="PROSITE" id="PS50011">
    <property type="entry name" value="PROTEIN_KINASE_DOM"/>
    <property type="match status" value="1"/>
</dbReference>
<evidence type="ECO:0000313" key="2">
    <source>
        <dbReference type="EMBL" id="PYI22040.1"/>
    </source>
</evidence>
<dbReference type="EMBL" id="KZ825113">
    <property type="protein sequence ID" value="PYI22040.1"/>
    <property type="molecule type" value="Genomic_DNA"/>
</dbReference>
<accession>A0A2V5I0G9</accession>
<dbReference type="Gene3D" id="3.30.200.20">
    <property type="entry name" value="Phosphorylase Kinase, domain 1"/>
    <property type="match status" value="1"/>
</dbReference>
<organism evidence="2 3">
    <name type="scientific">Aspergillus violaceofuscus (strain CBS 115571)</name>
    <dbReference type="NCBI Taxonomy" id="1450538"/>
    <lineage>
        <taxon>Eukaryota</taxon>
        <taxon>Fungi</taxon>
        <taxon>Dikarya</taxon>
        <taxon>Ascomycota</taxon>
        <taxon>Pezizomycotina</taxon>
        <taxon>Eurotiomycetes</taxon>
        <taxon>Eurotiomycetidae</taxon>
        <taxon>Eurotiales</taxon>
        <taxon>Aspergillaceae</taxon>
        <taxon>Aspergillus</taxon>
    </lineage>
</organism>
<name>A0A2V5I0G9_ASPV1</name>
<feature type="domain" description="Protein kinase" evidence="1">
    <location>
        <begin position="43"/>
        <end position="425"/>
    </location>
</feature>
<dbReference type="InterPro" id="IPR011009">
    <property type="entry name" value="Kinase-like_dom_sf"/>
</dbReference>